<dbReference type="EMBL" id="JAVRHS010000013">
    <property type="protein sequence ID" value="MDT0576913.1"/>
    <property type="molecule type" value="Genomic_DNA"/>
</dbReference>
<keyword evidence="2" id="KW-1185">Reference proteome</keyword>
<proteinExistence type="predicted"/>
<reference evidence="1 2" key="1">
    <citation type="submission" date="2023-09" db="EMBL/GenBank/DDBJ databases">
        <authorList>
            <person name="Rey-Velasco X."/>
        </authorList>
    </citation>
    <scope>NUCLEOTIDE SEQUENCE [LARGE SCALE GENOMIC DNA]</scope>
    <source>
        <strain evidence="1 2">F390</strain>
    </source>
</reference>
<sequence>MTPSDEPISMAARALDRLSGVVERLGAAAVRLDHVRDQQETLRVQHANLRGRVGTALEEIDEIVAALDLVEDAT</sequence>
<organism evidence="1 2">
    <name type="scientific">Croceicoccus esteveae</name>
    <dbReference type="NCBI Taxonomy" id="3075597"/>
    <lineage>
        <taxon>Bacteria</taxon>
        <taxon>Pseudomonadati</taxon>
        <taxon>Pseudomonadota</taxon>
        <taxon>Alphaproteobacteria</taxon>
        <taxon>Sphingomonadales</taxon>
        <taxon>Erythrobacteraceae</taxon>
        <taxon>Croceicoccus</taxon>
    </lineage>
</organism>
<gene>
    <name evidence="1" type="ORF">RM533_12105</name>
</gene>
<comment type="caution">
    <text evidence="1">The sequence shown here is derived from an EMBL/GenBank/DDBJ whole genome shotgun (WGS) entry which is preliminary data.</text>
</comment>
<evidence type="ECO:0000313" key="1">
    <source>
        <dbReference type="EMBL" id="MDT0576913.1"/>
    </source>
</evidence>
<dbReference type="Proteomes" id="UP001259803">
    <property type="component" value="Unassembled WGS sequence"/>
</dbReference>
<evidence type="ECO:0000313" key="2">
    <source>
        <dbReference type="Proteomes" id="UP001259803"/>
    </source>
</evidence>
<dbReference type="RefSeq" id="WP_311341489.1">
    <property type="nucleotide sequence ID" value="NZ_JAVRHS010000013.1"/>
</dbReference>
<evidence type="ECO:0008006" key="3">
    <source>
        <dbReference type="Google" id="ProtNLM"/>
    </source>
</evidence>
<protein>
    <recommendedName>
        <fullName evidence="3">DUF4164 family protein</fullName>
    </recommendedName>
</protein>
<name>A0ABU2ZJY8_9SPHN</name>
<accession>A0ABU2ZJY8</accession>